<proteinExistence type="predicted"/>
<sequence length="122" mass="14046">MTTGLIFEPHTSTEEFDKLTESGILVSCSSAELSINICDDIWPNLKLVHVEQSYLPGFKINMLAVEKTFTYSVAVIIKPSRFAYICLLEISHRHVMLRAQWASRNGYLFHFQQLNTYFVLDL</sequence>
<reference evidence="1" key="1">
    <citation type="submission" date="2020-08" db="EMBL/GenBank/DDBJ databases">
        <title>Multicomponent nature underlies the extraordinary mechanical properties of spider dragline silk.</title>
        <authorList>
            <person name="Kono N."/>
            <person name="Nakamura H."/>
            <person name="Mori M."/>
            <person name="Yoshida Y."/>
            <person name="Ohtoshi R."/>
            <person name="Malay A.D."/>
            <person name="Moran D.A.P."/>
            <person name="Tomita M."/>
            <person name="Numata K."/>
            <person name="Arakawa K."/>
        </authorList>
    </citation>
    <scope>NUCLEOTIDE SEQUENCE</scope>
</reference>
<keyword evidence="2" id="KW-1185">Reference proteome</keyword>
<dbReference type="AlphaFoldDB" id="A0A8X6N8L1"/>
<protein>
    <submittedName>
        <fullName evidence="1">Uncharacterized protein</fullName>
    </submittedName>
</protein>
<dbReference type="Proteomes" id="UP000887013">
    <property type="component" value="Unassembled WGS sequence"/>
</dbReference>
<accession>A0A8X6N8L1</accession>
<gene>
    <name evidence="1" type="ORF">NPIL_672741</name>
</gene>
<evidence type="ECO:0000313" key="2">
    <source>
        <dbReference type="Proteomes" id="UP000887013"/>
    </source>
</evidence>
<organism evidence="1 2">
    <name type="scientific">Nephila pilipes</name>
    <name type="common">Giant wood spider</name>
    <name type="synonym">Nephila maculata</name>
    <dbReference type="NCBI Taxonomy" id="299642"/>
    <lineage>
        <taxon>Eukaryota</taxon>
        <taxon>Metazoa</taxon>
        <taxon>Ecdysozoa</taxon>
        <taxon>Arthropoda</taxon>
        <taxon>Chelicerata</taxon>
        <taxon>Arachnida</taxon>
        <taxon>Araneae</taxon>
        <taxon>Araneomorphae</taxon>
        <taxon>Entelegynae</taxon>
        <taxon>Araneoidea</taxon>
        <taxon>Nephilidae</taxon>
        <taxon>Nephila</taxon>
    </lineage>
</organism>
<dbReference type="EMBL" id="BMAW01055204">
    <property type="protein sequence ID" value="GFS99704.1"/>
    <property type="molecule type" value="Genomic_DNA"/>
</dbReference>
<evidence type="ECO:0000313" key="1">
    <source>
        <dbReference type="EMBL" id="GFS99704.1"/>
    </source>
</evidence>
<comment type="caution">
    <text evidence="1">The sequence shown here is derived from an EMBL/GenBank/DDBJ whole genome shotgun (WGS) entry which is preliminary data.</text>
</comment>
<name>A0A8X6N8L1_NEPPI</name>